<name>A0A182YDZ4_ANOST</name>
<dbReference type="InterPro" id="IPR010512">
    <property type="entry name" value="DUF1091"/>
</dbReference>
<dbReference type="AlphaFoldDB" id="A0A182YDZ4"/>
<evidence type="ECO:0000313" key="2">
    <source>
        <dbReference type="Proteomes" id="UP000076408"/>
    </source>
</evidence>
<proteinExistence type="predicted"/>
<dbReference type="VEuPathDB" id="VectorBase:ASTEI20_031459"/>
<reference evidence="1" key="2">
    <citation type="submission" date="2020-05" db="UniProtKB">
        <authorList>
            <consortium name="EnsemblMetazoa"/>
        </authorList>
    </citation>
    <scope>IDENTIFICATION</scope>
    <source>
        <strain evidence="1">Indian</strain>
    </source>
</reference>
<sequence length="157" mass="18557">MCLDTPYQRSVLHYCKTIARRNRPTILNLSITIPESFDYVKMRFSTEYKFSTFRPFLFDLEKEACEFLSSKSRDPASEIAFKVVFEKFRSIAKPCPHGNRTYNIEYWVDPQTLPKSVPAGDYRLTTTFTFKDNVTMLKLQTYGTTRRKGIFRSMIEW</sequence>
<organism evidence="1 2">
    <name type="scientific">Anopheles stephensi</name>
    <name type="common">Indo-Pakistan malaria mosquito</name>
    <dbReference type="NCBI Taxonomy" id="30069"/>
    <lineage>
        <taxon>Eukaryota</taxon>
        <taxon>Metazoa</taxon>
        <taxon>Ecdysozoa</taxon>
        <taxon>Arthropoda</taxon>
        <taxon>Hexapoda</taxon>
        <taxon>Insecta</taxon>
        <taxon>Pterygota</taxon>
        <taxon>Neoptera</taxon>
        <taxon>Endopterygota</taxon>
        <taxon>Diptera</taxon>
        <taxon>Nematocera</taxon>
        <taxon>Culicoidea</taxon>
        <taxon>Culicidae</taxon>
        <taxon>Anophelinae</taxon>
        <taxon>Anopheles</taxon>
    </lineage>
</organism>
<dbReference type="VEuPathDB" id="VectorBase:ASTEI06680"/>
<dbReference type="EnsemblMetazoa" id="ASTEI06680-RA">
    <property type="protein sequence ID" value="ASTEI06680-PA"/>
    <property type="gene ID" value="ASTEI06680"/>
</dbReference>
<dbReference type="Pfam" id="PF06477">
    <property type="entry name" value="DUF1091"/>
    <property type="match status" value="1"/>
</dbReference>
<dbReference type="PANTHER" id="PTHR20898">
    <property type="entry name" value="DAEDALUS ON 3-RELATED-RELATED"/>
    <property type="match status" value="1"/>
</dbReference>
<dbReference type="PANTHER" id="PTHR20898:SF0">
    <property type="entry name" value="DAEDALUS ON 3-RELATED"/>
    <property type="match status" value="1"/>
</dbReference>
<protein>
    <submittedName>
        <fullName evidence="1">Uncharacterized protein</fullName>
    </submittedName>
</protein>
<keyword evidence="2" id="KW-1185">Reference proteome</keyword>
<dbReference type="Proteomes" id="UP000076408">
    <property type="component" value="Unassembled WGS sequence"/>
</dbReference>
<reference evidence="2" key="1">
    <citation type="journal article" date="2014" name="Genome Biol.">
        <title>Genome analysis of a major urban malaria vector mosquito, Anopheles stephensi.</title>
        <authorList>
            <person name="Jiang X."/>
            <person name="Peery A."/>
            <person name="Hall A.B."/>
            <person name="Sharma A."/>
            <person name="Chen X.G."/>
            <person name="Waterhouse R.M."/>
            <person name="Komissarov A."/>
            <person name="Riehle M.M."/>
            <person name="Shouche Y."/>
            <person name="Sharakhova M.V."/>
            <person name="Lawson D."/>
            <person name="Pakpour N."/>
            <person name="Arensburger P."/>
            <person name="Davidson V.L."/>
            <person name="Eiglmeier K."/>
            <person name="Emrich S."/>
            <person name="George P."/>
            <person name="Kennedy R.C."/>
            <person name="Mane S.P."/>
            <person name="Maslen G."/>
            <person name="Oringanje C."/>
            <person name="Qi Y."/>
            <person name="Settlage R."/>
            <person name="Tojo M."/>
            <person name="Tubio J.M."/>
            <person name="Unger M.F."/>
            <person name="Wang B."/>
            <person name="Vernick K.D."/>
            <person name="Ribeiro J.M."/>
            <person name="James A.A."/>
            <person name="Michel K."/>
            <person name="Riehle M.A."/>
            <person name="Luckhart S."/>
            <person name="Sharakhov I.V."/>
            <person name="Tu Z."/>
        </authorList>
    </citation>
    <scope>NUCLEOTIDE SEQUENCE [LARGE SCALE GENOMIC DNA]</scope>
    <source>
        <strain evidence="2">Indian</strain>
    </source>
</reference>
<accession>A0A182YDZ4</accession>
<dbReference type="VEuPathDB" id="VectorBase:ASTE007637"/>
<evidence type="ECO:0000313" key="1">
    <source>
        <dbReference type="EnsemblMetazoa" id="ASTEI06680-PA"/>
    </source>
</evidence>
<dbReference type="OMA" id="EITWIFI"/>